<keyword evidence="6 7" id="KW-0472">Membrane</keyword>
<evidence type="ECO:0000256" key="4">
    <source>
        <dbReference type="ARBA" id="ARBA00022692"/>
    </source>
</evidence>
<dbReference type="AlphaFoldDB" id="A0A386ZL12"/>
<dbReference type="GO" id="GO:0005886">
    <property type="term" value="C:plasma membrane"/>
    <property type="evidence" value="ECO:0007669"/>
    <property type="project" value="UniProtKB-SubCell"/>
</dbReference>
<dbReference type="RefSeq" id="WP_120741578.1">
    <property type="nucleotide sequence ID" value="NZ_CP032568.1"/>
</dbReference>
<dbReference type="Pfam" id="PF07690">
    <property type="entry name" value="MFS_1"/>
    <property type="match status" value="1"/>
</dbReference>
<feature type="domain" description="Major facilitator superfamily (MFS) profile" evidence="8">
    <location>
        <begin position="16"/>
        <end position="398"/>
    </location>
</feature>
<dbReference type="PANTHER" id="PTHR23517:SF3">
    <property type="entry name" value="INTEGRAL MEMBRANE TRANSPORT PROTEIN"/>
    <property type="match status" value="1"/>
</dbReference>
<dbReference type="PANTHER" id="PTHR23517">
    <property type="entry name" value="RESISTANCE PROTEIN MDTM, PUTATIVE-RELATED-RELATED"/>
    <property type="match status" value="1"/>
</dbReference>
<reference evidence="9 10" key="1">
    <citation type="submission" date="2018-09" db="EMBL/GenBank/DDBJ databases">
        <title>Nocardia yunnanensis sp. nov., an actinomycete isolated from a soil sample.</title>
        <authorList>
            <person name="Zhang J."/>
        </authorList>
    </citation>
    <scope>NUCLEOTIDE SEQUENCE [LARGE SCALE GENOMIC DNA]</scope>
    <source>
        <strain evidence="9 10">CFHS0054</strain>
    </source>
</reference>
<feature type="transmembrane region" description="Helical" evidence="7">
    <location>
        <begin position="283"/>
        <end position="301"/>
    </location>
</feature>
<feature type="transmembrane region" description="Helical" evidence="7">
    <location>
        <begin position="347"/>
        <end position="370"/>
    </location>
</feature>
<accession>A0A386ZL12</accession>
<dbReference type="InterPro" id="IPR050171">
    <property type="entry name" value="MFS_Transporters"/>
</dbReference>
<dbReference type="InterPro" id="IPR020846">
    <property type="entry name" value="MFS_dom"/>
</dbReference>
<dbReference type="PROSITE" id="PS00216">
    <property type="entry name" value="SUGAR_TRANSPORT_1"/>
    <property type="match status" value="1"/>
</dbReference>
<evidence type="ECO:0000256" key="3">
    <source>
        <dbReference type="ARBA" id="ARBA00022475"/>
    </source>
</evidence>
<dbReference type="OrthoDB" id="3177957at2"/>
<dbReference type="SUPFAM" id="SSF103473">
    <property type="entry name" value="MFS general substrate transporter"/>
    <property type="match status" value="1"/>
</dbReference>
<feature type="transmembrane region" description="Helical" evidence="7">
    <location>
        <begin position="84"/>
        <end position="103"/>
    </location>
</feature>
<keyword evidence="10" id="KW-1185">Reference proteome</keyword>
<feature type="transmembrane region" description="Helical" evidence="7">
    <location>
        <begin position="50"/>
        <end position="72"/>
    </location>
</feature>
<evidence type="ECO:0000256" key="1">
    <source>
        <dbReference type="ARBA" id="ARBA00004651"/>
    </source>
</evidence>
<feature type="transmembrane region" description="Helical" evidence="7">
    <location>
        <begin position="20"/>
        <end position="44"/>
    </location>
</feature>
<sequence>MASATAVATRVEQGSQTWAYALVLAASGVALGVSGVPAPLYGIYQQSWHFSPLTTTFVFAAYAVAALGAVLVSGRISDVVGRKPVLLGAFATMIVGLVVFLLADNVAMLLLARALHGAAVGATVVAGAAALLDLRPKDGARSGQLSGVAFNVGMAVAILGSALLAQYAPHPLRTPYVVITVVCALIAAGVLALREPHGARKKQRITIAKPAVPQEIRGDFWFSALGVMAAWSVLGVLLSLYPSLASAKTGIHNLVFGGAVVASTATAGALAQAVAGGIPARRAAIAGDIGMALALLLTIPALNTHNWVLVLLSGIALGGTFGLGFGGSLRHLSNVVPQHKRGETMSAYYLLAYSAMAIPTVIAGWAATTWGLSTVFPWFVVVVALACLGAAGIGLRRNAEAAAAAGRADTATESALVLEEAAHLPGPGAGVAAETV</sequence>
<keyword evidence="3" id="KW-1003">Cell membrane</keyword>
<evidence type="ECO:0000256" key="5">
    <source>
        <dbReference type="ARBA" id="ARBA00022989"/>
    </source>
</evidence>
<dbReference type="InterPro" id="IPR011701">
    <property type="entry name" value="MFS"/>
</dbReference>
<evidence type="ECO:0000256" key="6">
    <source>
        <dbReference type="ARBA" id="ARBA00023136"/>
    </source>
</evidence>
<proteinExistence type="predicted"/>
<protein>
    <submittedName>
        <fullName evidence="9">MFS transporter</fullName>
    </submittedName>
</protein>
<organism evidence="9 10">
    <name type="scientific">Nocardia yunnanensis</name>
    <dbReference type="NCBI Taxonomy" id="2382165"/>
    <lineage>
        <taxon>Bacteria</taxon>
        <taxon>Bacillati</taxon>
        <taxon>Actinomycetota</taxon>
        <taxon>Actinomycetes</taxon>
        <taxon>Mycobacteriales</taxon>
        <taxon>Nocardiaceae</taxon>
        <taxon>Nocardia</taxon>
    </lineage>
</organism>
<comment type="subcellular location">
    <subcellularLocation>
        <location evidence="1">Cell membrane</location>
        <topology evidence="1">Multi-pass membrane protein</topology>
    </subcellularLocation>
</comment>
<evidence type="ECO:0000313" key="10">
    <source>
        <dbReference type="Proteomes" id="UP000267164"/>
    </source>
</evidence>
<dbReference type="Proteomes" id="UP000267164">
    <property type="component" value="Chromosome"/>
</dbReference>
<name>A0A386ZL12_9NOCA</name>
<dbReference type="EMBL" id="CP032568">
    <property type="protein sequence ID" value="AYF77275.1"/>
    <property type="molecule type" value="Genomic_DNA"/>
</dbReference>
<gene>
    <name evidence="9" type="ORF">D7D52_29505</name>
</gene>
<feature type="transmembrane region" description="Helical" evidence="7">
    <location>
        <begin position="146"/>
        <end position="168"/>
    </location>
</feature>
<dbReference type="InterPro" id="IPR036259">
    <property type="entry name" value="MFS_trans_sf"/>
</dbReference>
<evidence type="ECO:0000313" key="9">
    <source>
        <dbReference type="EMBL" id="AYF77275.1"/>
    </source>
</evidence>
<feature type="transmembrane region" description="Helical" evidence="7">
    <location>
        <begin position="376"/>
        <end position="395"/>
    </location>
</feature>
<keyword evidence="4 7" id="KW-0812">Transmembrane</keyword>
<dbReference type="KEGG" id="nyu:D7D52_29505"/>
<dbReference type="PROSITE" id="PS50850">
    <property type="entry name" value="MFS"/>
    <property type="match status" value="1"/>
</dbReference>
<evidence type="ECO:0000256" key="7">
    <source>
        <dbReference type="SAM" id="Phobius"/>
    </source>
</evidence>
<dbReference type="GO" id="GO:0022857">
    <property type="term" value="F:transmembrane transporter activity"/>
    <property type="evidence" value="ECO:0007669"/>
    <property type="project" value="InterPro"/>
</dbReference>
<dbReference type="InterPro" id="IPR005829">
    <property type="entry name" value="Sugar_transporter_CS"/>
</dbReference>
<dbReference type="Gene3D" id="1.20.1250.20">
    <property type="entry name" value="MFS general substrate transporter like domains"/>
    <property type="match status" value="1"/>
</dbReference>
<evidence type="ECO:0000259" key="8">
    <source>
        <dbReference type="PROSITE" id="PS50850"/>
    </source>
</evidence>
<feature type="transmembrane region" description="Helical" evidence="7">
    <location>
        <begin position="115"/>
        <end position="134"/>
    </location>
</feature>
<feature type="transmembrane region" description="Helical" evidence="7">
    <location>
        <begin position="220"/>
        <end position="244"/>
    </location>
</feature>
<keyword evidence="2" id="KW-0813">Transport</keyword>
<feature type="transmembrane region" description="Helical" evidence="7">
    <location>
        <begin position="250"/>
        <end position="271"/>
    </location>
</feature>
<keyword evidence="5 7" id="KW-1133">Transmembrane helix</keyword>
<evidence type="ECO:0000256" key="2">
    <source>
        <dbReference type="ARBA" id="ARBA00022448"/>
    </source>
</evidence>
<feature type="transmembrane region" description="Helical" evidence="7">
    <location>
        <begin position="307"/>
        <end position="326"/>
    </location>
</feature>
<feature type="transmembrane region" description="Helical" evidence="7">
    <location>
        <begin position="174"/>
        <end position="193"/>
    </location>
</feature>